<organism evidence="1 2">
    <name type="scientific">Tectimicrobiota bacterium</name>
    <dbReference type="NCBI Taxonomy" id="2528274"/>
    <lineage>
        <taxon>Bacteria</taxon>
        <taxon>Pseudomonadati</taxon>
        <taxon>Nitrospinota/Tectimicrobiota group</taxon>
        <taxon>Candidatus Tectimicrobiota</taxon>
    </lineage>
</organism>
<accession>A0A933LRQ5</accession>
<comment type="caution">
    <text evidence="1">The sequence shown here is derived from an EMBL/GenBank/DDBJ whole genome shotgun (WGS) entry which is preliminary data.</text>
</comment>
<dbReference type="EMBL" id="JACQWF010000411">
    <property type="protein sequence ID" value="MBI4596582.1"/>
    <property type="molecule type" value="Genomic_DNA"/>
</dbReference>
<evidence type="ECO:0000313" key="2">
    <source>
        <dbReference type="Proteomes" id="UP000772181"/>
    </source>
</evidence>
<dbReference type="Proteomes" id="UP000772181">
    <property type="component" value="Unassembled WGS sequence"/>
</dbReference>
<sequence>MQRQVEQILSVYLRELKGQGVNHAATIIIENKTGQVYDSSGVRKNMVPF</sequence>
<proteinExistence type="predicted"/>
<gene>
    <name evidence="1" type="ORF">HY730_09460</name>
</gene>
<evidence type="ECO:0000313" key="1">
    <source>
        <dbReference type="EMBL" id="MBI4596582.1"/>
    </source>
</evidence>
<dbReference type="AlphaFoldDB" id="A0A933LRQ5"/>
<protein>
    <submittedName>
        <fullName evidence="1">Uncharacterized protein</fullName>
    </submittedName>
</protein>
<name>A0A933LRQ5_UNCTE</name>
<reference evidence="1" key="1">
    <citation type="submission" date="2020-07" db="EMBL/GenBank/DDBJ databases">
        <title>Huge and variable diversity of episymbiotic CPR bacteria and DPANN archaea in groundwater ecosystems.</title>
        <authorList>
            <person name="He C.Y."/>
            <person name="Keren R."/>
            <person name="Whittaker M."/>
            <person name="Farag I.F."/>
            <person name="Doudna J."/>
            <person name="Cate J.H.D."/>
            <person name="Banfield J.F."/>
        </authorList>
    </citation>
    <scope>NUCLEOTIDE SEQUENCE</scope>
    <source>
        <strain evidence="1">NC_groundwater_1482_Ag_S-0.65um_47_24</strain>
    </source>
</reference>